<dbReference type="PROSITE" id="PS50048">
    <property type="entry name" value="ZN2_CY6_FUNGAL_2"/>
    <property type="match status" value="1"/>
</dbReference>
<dbReference type="InterPro" id="IPR051127">
    <property type="entry name" value="Fungal_SecMet_Regulators"/>
</dbReference>
<dbReference type="GO" id="GO:0000978">
    <property type="term" value="F:RNA polymerase II cis-regulatory region sequence-specific DNA binding"/>
    <property type="evidence" value="ECO:0007669"/>
    <property type="project" value="TreeGrafter"/>
</dbReference>
<feature type="region of interest" description="Disordered" evidence="4">
    <location>
        <begin position="128"/>
        <end position="149"/>
    </location>
</feature>
<keyword evidence="1" id="KW-0805">Transcription regulation</keyword>
<evidence type="ECO:0000313" key="6">
    <source>
        <dbReference type="EMBL" id="KAG9250117.1"/>
    </source>
</evidence>
<evidence type="ECO:0000256" key="4">
    <source>
        <dbReference type="SAM" id="MobiDB-lite"/>
    </source>
</evidence>
<feature type="domain" description="Zn(2)-C6 fungal-type" evidence="5">
    <location>
        <begin position="37"/>
        <end position="68"/>
    </location>
</feature>
<proteinExistence type="predicted"/>
<dbReference type="InterPro" id="IPR036864">
    <property type="entry name" value="Zn2-C6_fun-type_DNA-bd_sf"/>
</dbReference>
<reference evidence="6" key="1">
    <citation type="journal article" date="2021" name="IMA Fungus">
        <title>Genomic characterization of three marine fungi, including Emericellopsis atlantica sp. nov. with signatures of a generalist lifestyle and marine biomass degradation.</title>
        <authorList>
            <person name="Hagestad O.C."/>
            <person name="Hou L."/>
            <person name="Andersen J.H."/>
            <person name="Hansen E.H."/>
            <person name="Altermark B."/>
            <person name="Li C."/>
            <person name="Kuhnert E."/>
            <person name="Cox R.J."/>
            <person name="Crous P.W."/>
            <person name="Spatafora J.W."/>
            <person name="Lail K."/>
            <person name="Amirebrahimi M."/>
            <person name="Lipzen A."/>
            <person name="Pangilinan J."/>
            <person name="Andreopoulos W."/>
            <person name="Hayes R.D."/>
            <person name="Ng V."/>
            <person name="Grigoriev I.V."/>
            <person name="Jackson S.A."/>
            <person name="Sutton T.D.S."/>
            <person name="Dobson A.D.W."/>
            <person name="Rama T."/>
        </authorList>
    </citation>
    <scope>NUCLEOTIDE SEQUENCE</scope>
    <source>
        <strain evidence="6">TS7</strain>
    </source>
</reference>
<dbReference type="GO" id="GO:0005634">
    <property type="term" value="C:nucleus"/>
    <property type="evidence" value="ECO:0007669"/>
    <property type="project" value="TreeGrafter"/>
</dbReference>
<dbReference type="EMBL" id="MU251283">
    <property type="protein sequence ID" value="KAG9250117.1"/>
    <property type="molecule type" value="Genomic_DNA"/>
</dbReference>
<dbReference type="GO" id="GO:0000435">
    <property type="term" value="P:positive regulation of transcription from RNA polymerase II promoter by galactose"/>
    <property type="evidence" value="ECO:0007669"/>
    <property type="project" value="TreeGrafter"/>
</dbReference>
<keyword evidence="7" id="KW-1185">Reference proteome</keyword>
<dbReference type="CDD" id="cd00067">
    <property type="entry name" value="GAL4"/>
    <property type="match status" value="1"/>
</dbReference>
<evidence type="ECO:0000256" key="1">
    <source>
        <dbReference type="ARBA" id="ARBA00023015"/>
    </source>
</evidence>
<protein>
    <recommendedName>
        <fullName evidence="5">Zn(2)-C6 fungal-type domain-containing protein</fullName>
    </recommendedName>
</protein>
<dbReference type="PROSITE" id="PS00463">
    <property type="entry name" value="ZN2_CY6_FUNGAL_1"/>
    <property type="match status" value="1"/>
</dbReference>
<dbReference type="OrthoDB" id="441210at2759"/>
<evidence type="ECO:0000259" key="5">
    <source>
        <dbReference type="PROSITE" id="PS50048"/>
    </source>
</evidence>
<dbReference type="Gene3D" id="4.10.240.10">
    <property type="entry name" value="Zn(2)-C6 fungal-type DNA-binding domain"/>
    <property type="match status" value="1"/>
</dbReference>
<dbReference type="GO" id="GO:0000981">
    <property type="term" value="F:DNA-binding transcription factor activity, RNA polymerase II-specific"/>
    <property type="evidence" value="ECO:0007669"/>
    <property type="project" value="InterPro"/>
</dbReference>
<comment type="caution">
    <text evidence="6">The sequence shown here is derived from an EMBL/GenBank/DDBJ whole genome shotgun (WGS) entry which is preliminary data.</text>
</comment>
<dbReference type="Pfam" id="PF00172">
    <property type="entry name" value="Zn_clus"/>
    <property type="match status" value="1"/>
</dbReference>
<organism evidence="6 7">
    <name type="scientific">Emericellopsis atlantica</name>
    <dbReference type="NCBI Taxonomy" id="2614577"/>
    <lineage>
        <taxon>Eukaryota</taxon>
        <taxon>Fungi</taxon>
        <taxon>Dikarya</taxon>
        <taxon>Ascomycota</taxon>
        <taxon>Pezizomycotina</taxon>
        <taxon>Sordariomycetes</taxon>
        <taxon>Hypocreomycetidae</taxon>
        <taxon>Hypocreales</taxon>
        <taxon>Bionectriaceae</taxon>
        <taxon>Emericellopsis</taxon>
    </lineage>
</organism>
<dbReference type="PANTHER" id="PTHR47424:SF5">
    <property type="entry name" value="ZN(II)2CYS6 TRANSCRIPTION FACTOR (EUROFUNG)"/>
    <property type="match status" value="1"/>
</dbReference>
<dbReference type="SMART" id="SM00066">
    <property type="entry name" value="GAL4"/>
    <property type="match status" value="1"/>
</dbReference>
<keyword evidence="3" id="KW-0539">Nucleus</keyword>
<keyword evidence="2" id="KW-0804">Transcription</keyword>
<name>A0A9P7ZE51_9HYPO</name>
<dbReference type="AlphaFoldDB" id="A0A9P7ZE51"/>
<dbReference type="GO" id="GO:0008270">
    <property type="term" value="F:zinc ion binding"/>
    <property type="evidence" value="ECO:0007669"/>
    <property type="project" value="InterPro"/>
</dbReference>
<evidence type="ECO:0000256" key="2">
    <source>
        <dbReference type="ARBA" id="ARBA00023163"/>
    </source>
</evidence>
<evidence type="ECO:0000256" key="3">
    <source>
        <dbReference type="ARBA" id="ARBA00023242"/>
    </source>
</evidence>
<sequence>MFHVFSGHPETPDSSSSCLKIPVEKRPRSRGCKIPHACIECKRRKIRCDGASPCSRCSTRGLAHSCGYARHRERMHPSKQKVEKLSRSLEEHRTIVDRLFPDHEVSELLSLPRDELLSIVNTPRMHQYSQPWLPPPSETSSDMSLGSPCSEHNPFAPAAELFKGIDIDKLVEKGITWEEPVWERPLDESVFPGYALDL</sequence>
<dbReference type="Proteomes" id="UP000887229">
    <property type="component" value="Unassembled WGS sequence"/>
</dbReference>
<dbReference type="GeneID" id="70290570"/>
<dbReference type="InterPro" id="IPR001138">
    <property type="entry name" value="Zn2Cys6_DnaBD"/>
</dbReference>
<dbReference type="SUPFAM" id="SSF57701">
    <property type="entry name" value="Zn2/Cys6 DNA-binding domain"/>
    <property type="match status" value="1"/>
</dbReference>
<dbReference type="PANTHER" id="PTHR47424">
    <property type="entry name" value="REGULATORY PROTEIN GAL4"/>
    <property type="match status" value="1"/>
</dbReference>
<dbReference type="RefSeq" id="XP_046114041.1">
    <property type="nucleotide sequence ID" value="XM_046259667.1"/>
</dbReference>
<accession>A0A9P7ZE51</accession>
<evidence type="ECO:0000313" key="7">
    <source>
        <dbReference type="Proteomes" id="UP000887229"/>
    </source>
</evidence>
<gene>
    <name evidence="6" type="ORF">F5Z01DRAFT_428214</name>
</gene>